<dbReference type="Proteomes" id="UP000629098">
    <property type="component" value="Unassembled WGS sequence"/>
</dbReference>
<dbReference type="EMBL" id="JACXAE010000117">
    <property type="protein sequence ID" value="MBD2777719.1"/>
    <property type="molecule type" value="Genomic_DNA"/>
</dbReference>
<reference evidence="1" key="1">
    <citation type="submission" date="2020-09" db="EMBL/GenBank/DDBJ databases">
        <title>Iningainema tapete sp. nov. (Scytonemataceae, Cyanobacteria) from greenhouses in central Florida (USA) produces two types of nodularin with biosynthetic potential for microcystin-LR and anabaenopeptins.</title>
        <authorList>
            <person name="Berthold D.E."/>
            <person name="Lefler F.W."/>
            <person name="Huang I.-S."/>
            <person name="Abdulla H."/>
            <person name="Zimba P.V."/>
            <person name="Laughinghouse H.D. IV."/>
        </authorList>
    </citation>
    <scope>NUCLEOTIDE SEQUENCE</scope>
    <source>
        <strain evidence="1">BLCCT55</strain>
    </source>
</reference>
<dbReference type="AlphaFoldDB" id="A0A8J7C958"/>
<protein>
    <submittedName>
        <fullName evidence="1">Uncharacterized protein</fullName>
    </submittedName>
</protein>
<comment type="caution">
    <text evidence="1">The sequence shown here is derived from an EMBL/GenBank/DDBJ whole genome shotgun (WGS) entry which is preliminary data.</text>
</comment>
<proteinExistence type="predicted"/>
<name>A0A8J7C958_9CYAN</name>
<dbReference type="RefSeq" id="WP_190836787.1">
    <property type="nucleotide sequence ID" value="NZ_CAWPPI010000117.1"/>
</dbReference>
<evidence type="ECO:0000313" key="2">
    <source>
        <dbReference type="Proteomes" id="UP000629098"/>
    </source>
</evidence>
<accession>A0A8J7C958</accession>
<sequence>MASRSNFTKRQGQLGVKNSQKATVIALAFLSAPQLKPTKVACVFETKVIAYMNTRTTIACNTLAPLRGGHAFKSQKTSLVSFCAILNGSFISAVTY</sequence>
<organism evidence="1 2">
    <name type="scientific">Iningainema tapete BLCC-T55</name>
    <dbReference type="NCBI Taxonomy" id="2748662"/>
    <lineage>
        <taxon>Bacteria</taxon>
        <taxon>Bacillati</taxon>
        <taxon>Cyanobacteriota</taxon>
        <taxon>Cyanophyceae</taxon>
        <taxon>Nostocales</taxon>
        <taxon>Scytonemataceae</taxon>
        <taxon>Iningainema tapete</taxon>
    </lineage>
</organism>
<keyword evidence="2" id="KW-1185">Reference proteome</keyword>
<evidence type="ECO:0000313" key="1">
    <source>
        <dbReference type="EMBL" id="MBD2777719.1"/>
    </source>
</evidence>
<gene>
    <name evidence="1" type="ORF">ICL16_38185</name>
</gene>